<evidence type="ECO:0000313" key="5">
    <source>
        <dbReference type="Proteomes" id="UP000070186"/>
    </source>
</evidence>
<evidence type="ECO:0000313" key="4">
    <source>
        <dbReference type="EMBL" id="KXB32376.1"/>
    </source>
</evidence>
<evidence type="ECO:0000256" key="1">
    <source>
        <dbReference type="ARBA" id="ARBA00004370"/>
    </source>
</evidence>
<dbReference type="EMBL" id="LODL01000005">
    <property type="protein sequence ID" value="KXB32376.1"/>
    <property type="molecule type" value="Genomic_DNA"/>
</dbReference>
<gene>
    <name evidence="4" type="ORF">AT959_01390</name>
</gene>
<dbReference type="Gene3D" id="2.40.160.50">
    <property type="entry name" value="membrane protein fhac: a member of the omp85/tpsb transporter family"/>
    <property type="match status" value="1"/>
</dbReference>
<dbReference type="InterPro" id="IPR000184">
    <property type="entry name" value="Bac_surfAg_D15"/>
</dbReference>
<name>A0A133XN54_9RHOO</name>
<organism evidence="4 5">
    <name type="scientific">Dechloromonas denitrificans</name>
    <dbReference type="NCBI Taxonomy" id="281362"/>
    <lineage>
        <taxon>Bacteria</taxon>
        <taxon>Pseudomonadati</taxon>
        <taxon>Pseudomonadota</taxon>
        <taxon>Betaproteobacteria</taxon>
        <taxon>Rhodocyclales</taxon>
        <taxon>Azonexaceae</taxon>
        <taxon>Dechloromonas</taxon>
    </lineage>
</organism>
<dbReference type="AlphaFoldDB" id="A0A133XN54"/>
<dbReference type="GO" id="GO:0019867">
    <property type="term" value="C:outer membrane"/>
    <property type="evidence" value="ECO:0007669"/>
    <property type="project" value="InterPro"/>
</dbReference>
<protein>
    <recommendedName>
        <fullName evidence="3">Bacterial surface antigen (D15) domain-containing protein</fullName>
    </recommendedName>
</protein>
<comment type="subcellular location">
    <subcellularLocation>
        <location evidence="1">Membrane</location>
    </subcellularLocation>
</comment>
<reference evidence="4 5" key="1">
    <citation type="submission" date="2015-12" db="EMBL/GenBank/DDBJ databases">
        <title>Nitrous oxide reduction kinetics distinguish bacteria harboring typical versus atypical NosZ.</title>
        <authorList>
            <person name="Yoon S."/>
            <person name="Nissen S."/>
            <person name="Park D."/>
            <person name="Sanford R.A."/>
            <person name="Loeffler F.E."/>
        </authorList>
    </citation>
    <scope>NUCLEOTIDE SEQUENCE [LARGE SCALE GENOMIC DNA]</scope>
    <source>
        <strain evidence="4 5">ATCC BAA-841</strain>
    </source>
</reference>
<dbReference type="STRING" id="281362.AT959_01390"/>
<sequence length="337" mass="37174">MGNFIDRAYGFLPLAIPITEPAVGLGAVGALAFIDKQNPEAGAGFGRPNISVVGALATDNGSRGLILGDMRYWMDDRLQTLVGAIKTSVNLDYYGTGEQGFLNKHPRAYSLNLSGARAQAKYRIGQSQNWVGLGYMLANSSATFNTPFDFPENDRSTRLGGINATFSHDSRDNIFTPRSGNYMELSVSIFDQTLGSDLKFTRLNLVGMQYFPLDAKWSLGLRESISFNYGEAPFYMQPYVLMRGVPAMRYQGEKVAQVEAELRWQFWQRFSLLGFVGAGSAVDEIRQLTQTSNVVAGGAGLRYELARKYGIHMGLDIAWSRDGPAAYFQVGSAWMRP</sequence>
<proteinExistence type="predicted"/>
<evidence type="ECO:0000259" key="3">
    <source>
        <dbReference type="Pfam" id="PF01103"/>
    </source>
</evidence>
<comment type="caution">
    <text evidence="4">The sequence shown here is derived from an EMBL/GenBank/DDBJ whole genome shotgun (WGS) entry which is preliminary data.</text>
</comment>
<feature type="domain" description="Bacterial surface antigen (D15)" evidence="3">
    <location>
        <begin position="143"/>
        <end position="231"/>
    </location>
</feature>
<keyword evidence="5" id="KW-1185">Reference proteome</keyword>
<dbReference type="Pfam" id="PF01103">
    <property type="entry name" value="Omp85"/>
    <property type="match status" value="1"/>
</dbReference>
<keyword evidence="2" id="KW-0472">Membrane</keyword>
<dbReference type="Proteomes" id="UP000070186">
    <property type="component" value="Unassembled WGS sequence"/>
</dbReference>
<accession>A0A133XN54</accession>
<evidence type="ECO:0000256" key="2">
    <source>
        <dbReference type="ARBA" id="ARBA00023136"/>
    </source>
</evidence>